<evidence type="ECO:0000256" key="4">
    <source>
        <dbReference type="SAM" id="SignalP"/>
    </source>
</evidence>
<dbReference type="AlphaFoldDB" id="A0A934UVZ3"/>
<evidence type="ECO:0000256" key="1">
    <source>
        <dbReference type="ARBA" id="ARBA00004196"/>
    </source>
</evidence>
<feature type="signal peptide" evidence="4">
    <location>
        <begin position="1"/>
        <end position="27"/>
    </location>
</feature>
<keyword evidence="7" id="KW-1185">Reference proteome</keyword>
<accession>A0A934UVZ3</accession>
<sequence length="326" mass="34226">MRTQRLLAAAGAAALALSLGACSSQEAAGAPESGGDGKGAIAWSFPSQDVAVWADQLVFMEPIIEEAGYEFLTHDPGFDAQKQVNDWQAWIARGDVKAMGGFPLDANLVAGVTTEAETAGIPLVGYIIEWPGVAASTLTPAYEGGVELGKAAGEWIVENYDSENVGVAILGDFGNPYGQEQARGYRDGLAETDANVTVADLQTLDRNEGHANMQSQLTADPDTRVVLSAGADMGLGARQAIVDSGVSQDDPEWFIGATDATDEVLDLIATGDDIWRTAFVSKTSELAESNAQLLIDAAEGRSVETTTVPATEITPDNVDEFRSPTK</sequence>
<dbReference type="RefSeq" id="WP_200116147.1">
    <property type="nucleotide sequence ID" value="NZ_JAEHOH010000020.1"/>
</dbReference>
<dbReference type="GO" id="GO:0030313">
    <property type="term" value="C:cell envelope"/>
    <property type="evidence" value="ECO:0007669"/>
    <property type="project" value="UniProtKB-SubCell"/>
</dbReference>
<comment type="similarity">
    <text evidence="2">Belongs to the bacterial solute-binding protein 2 family.</text>
</comment>
<comment type="caution">
    <text evidence="6">The sequence shown here is derived from an EMBL/GenBank/DDBJ whole genome shotgun (WGS) entry which is preliminary data.</text>
</comment>
<feature type="chain" id="PRO_5039588810" evidence="4">
    <location>
        <begin position="28"/>
        <end position="326"/>
    </location>
</feature>
<dbReference type="SUPFAM" id="SSF53822">
    <property type="entry name" value="Periplasmic binding protein-like I"/>
    <property type="match status" value="1"/>
</dbReference>
<dbReference type="InterPro" id="IPR028082">
    <property type="entry name" value="Peripla_BP_I"/>
</dbReference>
<evidence type="ECO:0000259" key="5">
    <source>
        <dbReference type="Pfam" id="PF13407"/>
    </source>
</evidence>
<name>A0A934UVZ3_9MICO</name>
<dbReference type="PANTHER" id="PTHR46847">
    <property type="entry name" value="D-ALLOSE-BINDING PERIPLASMIC PROTEIN-RELATED"/>
    <property type="match status" value="1"/>
</dbReference>
<gene>
    <name evidence="6" type="ORF">JD276_13295</name>
</gene>
<dbReference type="CDD" id="cd01536">
    <property type="entry name" value="PBP1_ABC_sugar_binding-like"/>
    <property type="match status" value="1"/>
</dbReference>
<dbReference type="GO" id="GO:0030246">
    <property type="term" value="F:carbohydrate binding"/>
    <property type="evidence" value="ECO:0007669"/>
    <property type="project" value="UniProtKB-ARBA"/>
</dbReference>
<reference evidence="6" key="1">
    <citation type="submission" date="2020-12" db="EMBL/GenBank/DDBJ databases">
        <title>Leucobacter sp. CAS1, isolated from Chromium sludge.</title>
        <authorList>
            <person name="Xu Z."/>
        </authorList>
    </citation>
    <scope>NUCLEOTIDE SEQUENCE</scope>
    <source>
        <strain evidence="6">CSA1</strain>
    </source>
</reference>
<protein>
    <submittedName>
        <fullName evidence="6">Sugar ABC transporter substrate-binding protein</fullName>
    </submittedName>
</protein>
<keyword evidence="3 4" id="KW-0732">Signal</keyword>
<evidence type="ECO:0000256" key="3">
    <source>
        <dbReference type="ARBA" id="ARBA00022729"/>
    </source>
</evidence>
<dbReference type="InterPro" id="IPR025997">
    <property type="entry name" value="SBP_2_dom"/>
</dbReference>
<evidence type="ECO:0000313" key="7">
    <source>
        <dbReference type="Proteomes" id="UP000608530"/>
    </source>
</evidence>
<feature type="domain" description="Periplasmic binding protein" evidence="5">
    <location>
        <begin position="41"/>
        <end position="301"/>
    </location>
</feature>
<dbReference type="PANTHER" id="PTHR46847:SF1">
    <property type="entry name" value="D-ALLOSE-BINDING PERIPLASMIC PROTEIN-RELATED"/>
    <property type="match status" value="1"/>
</dbReference>
<evidence type="ECO:0000256" key="2">
    <source>
        <dbReference type="ARBA" id="ARBA00007639"/>
    </source>
</evidence>
<dbReference type="Gene3D" id="3.40.50.2300">
    <property type="match status" value="2"/>
</dbReference>
<dbReference type="Proteomes" id="UP000608530">
    <property type="component" value="Unassembled WGS sequence"/>
</dbReference>
<evidence type="ECO:0000313" key="6">
    <source>
        <dbReference type="EMBL" id="MBK0420006.1"/>
    </source>
</evidence>
<dbReference type="EMBL" id="JAEHOH010000020">
    <property type="protein sequence ID" value="MBK0420006.1"/>
    <property type="molecule type" value="Genomic_DNA"/>
</dbReference>
<organism evidence="6 7">
    <name type="scientific">Leucobacter chromiisoli</name>
    <dbReference type="NCBI Taxonomy" id="2796471"/>
    <lineage>
        <taxon>Bacteria</taxon>
        <taxon>Bacillati</taxon>
        <taxon>Actinomycetota</taxon>
        <taxon>Actinomycetes</taxon>
        <taxon>Micrococcales</taxon>
        <taxon>Microbacteriaceae</taxon>
        <taxon>Leucobacter</taxon>
    </lineage>
</organism>
<comment type="subcellular location">
    <subcellularLocation>
        <location evidence="1">Cell envelope</location>
    </subcellularLocation>
</comment>
<dbReference type="PROSITE" id="PS51257">
    <property type="entry name" value="PROKAR_LIPOPROTEIN"/>
    <property type="match status" value="1"/>
</dbReference>
<proteinExistence type="inferred from homology"/>
<dbReference type="Pfam" id="PF13407">
    <property type="entry name" value="Peripla_BP_4"/>
    <property type="match status" value="1"/>
</dbReference>